<evidence type="ECO:0000256" key="1">
    <source>
        <dbReference type="ARBA" id="ARBA00022553"/>
    </source>
</evidence>
<organism evidence="8 9">
    <name type="scientific">Macrococcoides goetzii</name>
    <dbReference type="NCBI Taxonomy" id="1891097"/>
    <lineage>
        <taxon>Bacteria</taxon>
        <taxon>Bacillati</taxon>
        <taxon>Bacillota</taxon>
        <taxon>Bacilli</taxon>
        <taxon>Bacillales</taxon>
        <taxon>Staphylococcaceae</taxon>
        <taxon>Macrococcoides</taxon>
    </lineage>
</organism>
<dbReference type="Pfam" id="PF08769">
    <property type="entry name" value="Spo0A_C"/>
    <property type="match status" value="1"/>
</dbReference>
<dbReference type="GO" id="GO:0005509">
    <property type="term" value="F:calcium ion binding"/>
    <property type="evidence" value="ECO:0007669"/>
    <property type="project" value="InterPro"/>
</dbReference>
<evidence type="ECO:0000256" key="4">
    <source>
        <dbReference type="ARBA" id="ARBA00023125"/>
    </source>
</evidence>
<dbReference type="InterPro" id="IPR011006">
    <property type="entry name" value="CheY-like_superfamily"/>
</dbReference>
<keyword evidence="1 6" id="KW-0597">Phosphoprotein</keyword>
<evidence type="ECO:0000313" key="8">
    <source>
        <dbReference type="EMBL" id="RAI82456.1"/>
    </source>
</evidence>
<feature type="modified residue" description="4-aspartylphosphate" evidence="6">
    <location>
        <position position="54"/>
    </location>
</feature>
<comment type="caution">
    <text evidence="8">The sequence shown here is derived from an EMBL/GenBank/DDBJ whole genome shotgun (WGS) entry which is preliminary data.</text>
</comment>
<dbReference type="Gene3D" id="3.40.50.2300">
    <property type="match status" value="1"/>
</dbReference>
<dbReference type="SMART" id="SM00448">
    <property type="entry name" value="REC"/>
    <property type="match status" value="1"/>
</dbReference>
<dbReference type="InterPro" id="IPR001789">
    <property type="entry name" value="Sig_transdc_resp-reg_receiver"/>
</dbReference>
<gene>
    <name evidence="8" type="ORF">BFS35_001870</name>
</gene>
<evidence type="ECO:0000256" key="2">
    <source>
        <dbReference type="ARBA" id="ARBA00023012"/>
    </source>
</evidence>
<dbReference type="AlphaFoldDB" id="A0A2G5NT30"/>
<dbReference type="GO" id="GO:0042173">
    <property type="term" value="P:regulation of sporulation resulting in formation of a cellular spore"/>
    <property type="evidence" value="ECO:0007669"/>
    <property type="project" value="InterPro"/>
</dbReference>
<feature type="domain" description="Response regulatory" evidence="7">
    <location>
        <begin position="4"/>
        <end position="119"/>
    </location>
</feature>
<dbReference type="PANTHER" id="PTHR43228">
    <property type="entry name" value="TWO-COMPONENT RESPONSE REGULATOR"/>
    <property type="match status" value="1"/>
</dbReference>
<dbReference type="GO" id="GO:0000160">
    <property type="term" value="P:phosphorelay signal transduction system"/>
    <property type="evidence" value="ECO:0007669"/>
    <property type="project" value="UniProtKB-KW"/>
</dbReference>
<dbReference type="InterPro" id="IPR016032">
    <property type="entry name" value="Sig_transdc_resp-reg_C-effctor"/>
</dbReference>
<keyword evidence="5" id="KW-0804">Transcription</keyword>
<dbReference type="SUPFAM" id="SSF52172">
    <property type="entry name" value="CheY-like"/>
    <property type="match status" value="1"/>
</dbReference>
<accession>A0A2G5NT30</accession>
<dbReference type="Pfam" id="PF00072">
    <property type="entry name" value="Response_reg"/>
    <property type="match status" value="1"/>
</dbReference>
<dbReference type="Proteomes" id="UP000229523">
    <property type="component" value="Unassembled WGS sequence"/>
</dbReference>
<dbReference type="GO" id="GO:0005737">
    <property type="term" value="C:cytoplasm"/>
    <property type="evidence" value="ECO:0007669"/>
    <property type="project" value="InterPro"/>
</dbReference>
<dbReference type="InterPro" id="IPR014879">
    <property type="entry name" value="Spo0A_C"/>
</dbReference>
<evidence type="ECO:0000256" key="5">
    <source>
        <dbReference type="ARBA" id="ARBA00023163"/>
    </source>
</evidence>
<keyword evidence="4" id="KW-0238">DNA-binding</keyword>
<dbReference type="GO" id="GO:0003700">
    <property type="term" value="F:DNA-binding transcription factor activity"/>
    <property type="evidence" value="ECO:0007669"/>
    <property type="project" value="InterPro"/>
</dbReference>
<dbReference type="PROSITE" id="PS50110">
    <property type="entry name" value="RESPONSE_REGULATORY"/>
    <property type="match status" value="1"/>
</dbReference>
<reference evidence="8 9" key="1">
    <citation type="journal article" date="2018" name="Front. Microbiol.">
        <title>Description and Comparative Genomics of Macrococcus caseolyticus subsp. hominis subsp. nov., Macrococcus goetzii sp. nov., Macrococcus epidermidis sp. nov., and Macrococcus bohemicus sp. nov., Novel Macrococci From Human Clinical Material With Virulence Potential and Suspected Uptake of Foreign DNA by Natural Transformation.</title>
        <authorList>
            <person name="Maslanova I."/>
            <person name="Wertheimer Z."/>
            <person name="Sedlacek I."/>
            <person name="Svec P."/>
            <person name="Indrakova A."/>
            <person name="Kovarovic V."/>
            <person name="Schumann P."/>
            <person name="Sproer C."/>
            <person name="Kralova S."/>
            <person name="Sedo O."/>
            <person name="Kristofova L."/>
            <person name="Vrbovska V."/>
            <person name="Fuzik T."/>
            <person name="Petras P."/>
            <person name="Zdrahal Z."/>
            <person name="Ruzickova V."/>
            <person name="Doskar J."/>
            <person name="Pantucek R."/>
        </authorList>
    </citation>
    <scope>NUCLEOTIDE SEQUENCE [LARGE SCALE GENOMIC DNA]</scope>
    <source>
        <strain evidence="8 9">CCM 4927</strain>
    </source>
</reference>
<keyword evidence="9" id="KW-1185">Reference proteome</keyword>
<dbReference type="GO" id="GO:0003677">
    <property type="term" value="F:DNA binding"/>
    <property type="evidence" value="ECO:0007669"/>
    <property type="project" value="UniProtKB-KW"/>
</dbReference>
<dbReference type="SUPFAM" id="SSF46894">
    <property type="entry name" value="C-terminal effector domain of the bipartite response regulators"/>
    <property type="match status" value="1"/>
</dbReference>
<dbReference type="InterPro" id="IPR036388">
    <property type="entry name" value="WH-like_DNA-bd_sf"/>
</dbReference>
<evidence type="ECO:0000256" key="6">
    <source>
        <dbReference type="PROSITE-ProRule" id="PRU00169"/>
    </source>
</evidence>
<dbReference type="RefSeq" id="WP_099578394.1">
    <property type="nucleotide sequence ID" value="NZ_MJBI02000001.1"/>
</dbReference>
<evidence type="ECO:0000256" key="3">
    <source>
        <dbReference type="ARBA" id="ARBA00023015"/>
    </source>
</evidence>
<name>A0A2G5NT30_9STAP</name>
<protein>
    <submittedName>
        <fullName evidence="8">Response regulator</fullName>
    </submittedName>
</protein>
<dbReference type="Gene3D" id="1.10.10.10">
    <property type="entry name" value="Winged helix-like DNA-binding domain superfamily/Winged helix DNA-binding domain"/>
    <property type="match status" value="1"/>
</dbReference>
<evidence type="ECO:0000313" key="9">
    <source>
        <dbReference type="Proteomes" id="UP000229523"/>
    </source>
</evidence>
<proteinExistence type="predicted"/>
<dbReference type="PANTHER" id="PTHR43228:SF5">
    <property type="entry name" value="STAGE 0 SPORULATION PROTEIN A"/>
    <property type="match status" value="1"/>
</dbReference>
<sequence>MVLKVAIIEDSRELAVTIKTHLEKHNLQVVGMCHNGKDALNMINDIEFDLLLLDLILPHIDGITLLKEHIPTNHPFKIICLSAFGKDSVLSEAMDSGADYFILKPINFDNFVNRICQICNIDESVLRQNKLEQLGFKEKHKGTRYIQDAIEILSARSEQERAKKVHLTIDLYPKIAERNNVKNANVERSIRHAIEKAWDNGLQEVFNKRGKLNRPTSGELIDYLMEDYHD</sequence>
<dbReference type="EMBL" id="MJBI02000001">
    <property type="protein sequence ID" value="RAI82456.1"/>
    <property type="molecule type" value="Genomic_DNA"/>
</dbReference>
<keyword evidence="3" id="KW-0805">Transcription regulation</keyword>
<keyword evidence="2" id="KW-0902">Two-component regulatory system</keyword>
<evidence type="ECO:0000259" key="7">
    <source>
        <dbReference type="PROSITE" id="PS50110"/>
    </source>
</evidence>
<dbReference type="InterPro" id="IPR052048">
    <property type="entry name" value="ST_Response_Regulator"/>
</dbReference>